<organism evidence="2 3">
    <name type="scientific">Burkholderia singularis</name>
    <dbReference type="NCBI Taxonomy" id="1503053"/>
    <lineage>
        <taxon>Bacteria</taxon>
        <taxon>Pseudomonadati</taxon>
        <taxon>Pseudomonadota</taxon>
        <taxon>Betaproteobacteria</taxon>
        <taxon>Burkholderiales</taxon>
        <taxon>Burkholderiaceae</taxon>
        <taxon>Burkholderia</taxon>
        <taxon>pseudomallei group</taxon>
    </lineage>
</organism>
<comment type="caution">
    <text evidence="2">The sequence shown here is derived from an EMBL/GenBank/DDBJ whole genome shotgun (WGS) entry which is preliminary data.</text>
</comment>
<keyword evidence="3" id="KW-1185">Reference proteome</keyword>
<feature type="region of interest" description="Disordered" evidence="1">
    <location>
        <begin position="482"/>
        <end position="521"/>
    </location>
</feature>
<feature type="compositionally biased region" description="Polar residues" evidence="1">
    <location>
        <begin position="699"/>
        <end position="708"/>
    </location>
</feature>
<protein>
    <submittedName>
        <fullName evidence="2">Uncharacterized protein</fullName>
    </submittedName>
</protein>
<reference evidence="2 3" key="1">
    <citation type="submission" date="2015-11" db="EMBL/GenBank/DDBJ databases">
        <title>Expanding the genomic diversity of Burkholderia species for the development of highly accurate diagnostics.</title>
        <authorList>
            <person name="Sahl J."/>
            <person name="Keim P."/>
            <person name="Wagner D."/>
        </authorList>
    </citation>
    <scope>NUCLEOTIDE SEQUENCE [LARGE SCALE GENOMIC DNA]</scope>
    <source>
        <strain evidence="2 3">TSV85</strain>
    </source>
</reference>
<gene>
    <name evidence="2" type="ORF">WS67_00345</name>
</gene>
<proteinExistence type="predicted"/>
<dbReference type="EMBL" id="LOWA01000011">
    <property type="protein sequence ID" value="KVE29712.1"/>
    <property type="molecule type" value="Genomic_DNA"/>
</dbReference>
<evidence type="ECO:0000313" key="3">
    <source>
        <dbReference type="Proteomes" id="UP000062788"/>
    </source>
</evidence>
<feature type="compositionally biased region" description="Basic and acidic residues" evidence="1">
    <location>
        <begin position="482"/>
        <end position="492"/>
    </location>
</feature>
<dbReference type="AlphaFoldDB" id="A0A103E7B0"/>
<dbReference type="RefSeq" id="WP_059513064.1">
    <property type="nucleotide sequence ID" value="NZ_LOWA01000011.1"/>
</dbReference>
<sequence length="708" mass="79282">MEIEIDSVLVEGNTGDGRPLRQHDVLLESKDKKWKLVCDETRAGLDLEFVTVPLASKDEVREVIREIAAVCNKIRQSGLELNKKREGESVEVQLRKLVEGMNVDLVADCQLRIKKPGVQNTLQPTGCSNLPVLQIKKAEMTAVLQTTWGVSLEKLPEMIEEIDPLYYTGESKYKKVQKDFDEIDPRFRGIKAMTENVRNYVLKHHGWVLSKKVEGFVSLLNMYLARAQSRKAIPSGSTIHVRFRMEARSDFCSIFSTLLDDGDRSVMRKLLLTDEGETVPILMKALGCEDPEQYVFAMEYETQDDRGKQRGSTIKDWFASIINGRGEGELIKDLMSPPRGYRLHNGNKGQKDYGMGAMGVDEKNGLVLFEFRGMPDRQKNLPIRELEKRVMNEYRKALENNSSLTETVHEKNMDFHERVELNNLNAVKEINKEMERDAAEREEAASAKYGLVNKLLGRQGKTAAQIRKERLRKFLIDKAPVKDKKDEDVDSARKKKTKDAWPMPFPLPINDRPSSGAASAAKCDAPVEGLASTGAYTSAPAHASEWPSGSKASNDAISVTSALLSLFYQIGTENQARLERINAEKEAESIQFHARRMASYEPSSNPAFSQPLPESAYYPFLVSSASPSYRVPPSVTQPMPPAEALPASGASIAPRGFGPRRGSITDSMISREERVLRATLKRDGEGYISPEAGEETRRQTTGIHIQED</sequence>
<evidence type="ECO:0000256" key="1">
    <source>
        <dbReference type="SAM" id="MobiDB-lite"/>
    </source>
</evidence>
<feature type="region of interest" description="Disordered" evidence="1">
    <location>
        <begin position="650"/>
        <end position="708"/>
    </location>
</feature>
<accession>A0A103E7B0</accession>
<name>A0A103E7B0_9BURK</name>
<evidence type="ECO:0000313" key="2">
    <source>
        <dbReference type="EMBL" id="KVE29712.1"/>
    </source>
</evidence>
<dbReference type="Proteomes" id="UP000062788">
    <property type="component" value="Unassembled WGS sequence"/>
</dbReference>
<feature type="compositionally biased region" description="Basic and acidic residues" evidence="1">
    <location>
        <begin position="669"/>
        <end position="685"/>
    </location>
</feature>
<dbReference type="OrthoDB" id="1215854at2"/>